<feature type="transmembrane region" description="Helical" evidence="6">
    <location>
        <begin position="400"/>
        <end position="419"/>
    </location>
</feature>
<keyword evidence="2 6" id="KW-0812">Transmembrane</keyword>
<protein>
    <submittedName>
        <fullName evidence="7">Oidioi.mRNA.OKI2018_I69.PAR.g10423.t1.cds</fullName>
    </submittedName>
</protein>
<evidence type="ECO:0000256" key="1">
    <source>
        <dbReference type="ARBA" id="ARBA00004141"/>
    </source>
</evidence>
<feature type="transmembrane region" description="Helical" evidence="6">
    <location>
        <begin position="461"/>
        <end position="477"/>
    </location>
</feature>
<reference evidence="7 8" key="1">
    <citation type="submission" date="2021-04" db="EMBL/GenBank/DDBJ databases">
        <authorList>
            <person name="Bliznina A."/>
        </authorList>
    </citation>
    <scope>NUCLEOTIDE SEQUENCE [LARGE SCALE GENOMIC DNA]</scope>
</reference>
<evidence type="ECO:0000256" key="2">
    <source>
        <dbReference type="ARBA" id="ARBA00022692"/>
    </source>
</evidence>
<evidence type="ECO:0000256" key="4">
    <source>
        <dbReference type="ARBA" id="ARBA00023136"/>
    </source>
</evidence>
<dbReference type="SUPFAM" id="SSF103473">
    <property type="entry name" value="MFS general substrate transporter"/>
    <property type="match status" value="1"/>
</dbReference>
<feature type="transmembrane region" description="Helical" evidence="6">
    <location>
        <begin position="248"/>
        <end position="271"/>
    </location>
</feature>
<keyword evidence="3 6" id="KW-1133">Transmembrane helix</keyword>
<dbReference type="PANTHER" id="PTHR24064">
    <property type="entry name" value="SOLUTE CARRIER FAMILY 22 MEMBER"/>
    <property type="match status" value="1"/>
</dbReference>
<evidence type="ECO:0000256" key="5">
    <source>
        <dbReference type="SAM" id="MobiDB-lite"/>
    </source>
</evidence>
<accession>A0ABN7RVR4</accession>
<keyword evidence="4 6" id="KW-0472">Membrane</keyword>
<name>A0ABN7RVR4_OIKDI</name>
<evidence type="ECO:0000313" key="8">
    <source>
        <dbReference type="Proteomes" id="UP001158576"/>
    </source>
</evidence>
<dbReference type="InterPro" id="IPR036259">
    <property type="entry name" value="MFS_trans_sf"/>
</dbReference>
<gene>
    <name evidence="7" type="ORF">OKIOD_LOCUS1981</name>
</gene>
<dbReference type="InterPro" id="IPR005828">
    <property type="entry name" value="MFS_sugar_transport-like"/>
</dbReference>
<evidence type="ECO:0000256" key="6">
    <source>
        <dbReference type="SAM" id="Phobius"/>
    </source>
</evidence>
<dbReference type="Pfam" id="PF00083">
    <property type="entry name" value="Sugar_tr"/>
    <property type="match status" value="1"/>
</dbReference>
<sequence>MIGFDTILEKIGGSGKYQYRQCMPLVLVLPLMSWHLLGNAFLFAIPEKRCQMDKIVPDACSNQLSLPNGMGNYSLGENDDLLRHLFIVKSDDAKNGNCKYRKFPDFNEDNFQSICNDLQSFPEKTLYKTAENGTNFRDPVVLASFEKLANDHGFTESWYEDETNYIKCDAWYYDDTFGVTGLTENNWACPGSAQQNLQIAVMIGVFWGSPLFGYTSDKYGRKPTIVACLSLCLISMSMIRFARHSWWALLALRMFDGAGAIGAIAAAFVLISEVFESVGYHKIMVLQVAQACFGISQVGLAYLAKGLADWSPLSTYIAAPCLLVIFIQVFNDESARWLLGKGFTHEANELCKKIARVNGKDVEKNYFGSQEKLNEEEEDGEVQQESFLLAMKKPRLRKTILNLCYQWFMLSGLYYTLAIKATEFAKGKPHLSFSISGLLEAPACFGTLIMYQFIGRRPSTFYMEVIGGLSLLFLIFAEPGSSIANTLPQIGKFALSAAYGGIYIYSAEIFPTSIKNFGIGMCSATARVAGVAAQGIEMIPALCGVQKEDDWISCDKIPYFTYCILTIIGCFLMFGLPETNGHTSPDSINEGEAFGQNQMSLTVQILSCNKSAVTNLGKNKSNNNLEVPDQELHPLTHSADDSGPETDL</sequence>
<feature type="transmembrane region" description="Helical" evidence="6">
    <location>
        <begin position="557"/>
        <end position="576"/>
    </location>
</feature>
<evidence type="ECO:0000313" key="7">
    <source>
        <dbReference type="EMBL" id="CAG5083627.1"/>
    </source>
</evidence>
<dbReference type="Gene3D" id="1.20.1250.20">
    <property type="entry name" value="MFS general substrate transporter like domains"/>
    <property type="match status" value="1"/>
</dbReference>
<feature type="compositionally biased region" description="Basic and acidic residues" evidence="5">
    <location>
        <begin position="630"/>
        <end position="640"/>
    </location>
</feature>
<dbReference type="EMBL" id="OU015568">
    <property type="protein sequence ID" value="CAG5083627.1"/>
    <property type="molecule type" value="Genomic_DNA"/>
</dbReference>
<evidence type="ECO:0000256" key="3">
    <source>
        <dbReference type="ARBA" id="ARBA00022989"/>
    </source>
</evidence>
<feature type="transmembrane region" description="Helical" evidence="6">
    <location>
        <begin position="224"/>
        <end position="242"/>
    </location>
</feature>
<organism evidence="7 8">
    <name type="scientific">Oikopleura dioica</name>
    <name type="common">Tunicate</name>
    <dbReference type="NCBI Taxonomy" id="34765"/>
    <lineage>
        <taxon>Eukaryota</taxon>
        <taxon>Metazoa</taxon>
        <taxon>Chordata</taxon>
        <taxon>Tunicata</taxon>
        <taxon>Appendicularia</taxon>
        <taxon>Copelata</taxon>
        <taxon>Oikopleuridae</taxon>
        <taxon>Oikopleura</taxon>
    </lineage>
</organism>
<keyword evidence="8" id="KW-1185">Reference proteome</keyword>
<proteinExistence type="predicted"/>
<dbReference type="Proteomes" id="UP001158576">
    <property type="component" value="Chromosome PAR"/>
</dbReference>
<feature type="transmembrane region" description="Helical" evidence="6">
    <location>
        <begin position="431"/>
        <end position="454"/>
    </location>
</feature>
<feature type="region of interest" description="Disordered" evidence="5">
    <location>
        <begin position="619"/>
        <end position="648"/>
    </location>
</feature>
<comment type="subcellular location">
    <subcellularLocation>
        <location evidence="1">Membrane</location>
        <topology evidence="1">Multi-pass membrane protein</topology>
    </subcellularLocation>
</comment>
<feature type="transmembrane region" description="Helical" evidence="6">
    <location>
        <begin position="25"/>
        <end position="45"/>
    </location>
</feature>